<evidence type="ECO:0000256" key="4">
    <source>
        <dbReference type="ARBA" id="ARBA00023163"/>
    </source>
</evidence>
<keyword evidence="5" id="KW-0539">Nucleus</keyword>
<dbReference type="AlphaFoldDB" id="A0A3R7FWK7"/>
<dbReference type="EMBL" id="JPWV03000154">
    <property type="protein sequence ID" value="KAG2522912.1"/>
    <property type="molecule type" value="Genomic_DNA"/>
</dbReference>
<dbReference type="GO" id="GO:0003677">
    <property type="term" value="F:DNA binding"/>
    <property type="evidence" value="ECO:0007669"/>
    <property type="project" value="InterPro"/>
</dbReference>
<dbReference type="GO" id="GO:0006351">
    <property type="term" value="P:DNA-templated transcription"/>
    <property type="evidence" value="ECO:0007669"/>
    <property type="project" value="InterPro"/>
</dbReference>
<dbReference type="GO" id="GO:0005730">
    <property type="term" value="C:nucleolus"/>
    <property type="evidence" value="ECO:0007669"/>
    <property type="project" value="UniProtKB-SubCell"/>
</dbReference>
<dbReference type="GO" id="GO:0000428">
    <property type="term" value="C:DNA-directed RNA polymerase complex"/>
    <property type="evidence" value="ECO:0007669"/>
    <property type="project" value="UniProtKB-KW"/>
</dbReference>
<evidence type="ECO:0000313" key="8">
    <source>
        <dbReference type="EMBL" id="RLM95386.1"/>
    </source>
</evidence>
<keyword evidence="4" id="KW-0804">Transcription</keyword>
<dbReference type="EMBL" id="JPWU03000153">
    <property type="protein sequence ID" value="KAG2524505.1"/>
    <property type="molecule type" value="Genomic_DNA"/>
</dbReference>
<reference evidence="10 11" key="2">
    <citation type="submission" date="2018-07" db="EMBL/GenBank/DDBJ databases">
        <title>Genome sequencing of oomycete isolates from Chile give support for New Zealand origin for Phytophthora kernoviae and make available the first Nothophytophthora sp. genome.</title>
        <authorList>
            <person name="Studholme D.J."/>
            <person name="Sanfuentes E."/>
            <person name="Panda P."/>
            <person name="Hill R."/>
            <person name="Sambles C."/>
            <person name="Grant M."/>
            <person name="Williams N.M."/>
            <person name="Mcdougal R.L."/>
        </authorList>
    </citation>
    <scope>NUCLEOTIDE SEQUENCE [LARGE SCALE GENOMIC DNA]</scope>
    <source>
        <strain evidence="8">Chile2</strain>
        <strain evidence="9">Chile4</strain>
    </source>
</reference>
<comment type="caution">
    <text evidence="8">The sequence shown here is derived from an EMBL/GenBank/DDBJ whole genome shotgun (WGS) entry which is preliminary data.</text>
</comment>
<keyword evidence="10" id="KW-1185">Reference proteome</keyword>
<dbReference type="Pfam" id="PF06870">
    <property type="entry name" value="RNA_pol_I_A49"/>
    <property type="match status" value="1"/>
</dbReference>
<evidence type="ECO:0000313" key="11">
    <source>
        <dbReference type="Proteomes" id="UP000285883"/>
    </source>
</evidence>
<dbReference type="EMBL" id="MAYM02002382">
    <property type="protein sequence ID" value="RLM95386.1"/>
    <property type="molecule type" value="Genomic_DNA"/>
</dbReference>
<dbReference type="PANTHER" id="PTHR14440">
    <property type="entry name" value="DNA-DIRECTED RNA POLYMERASE I SUBUNIT RPA49"/>
    <property type="match status" value="1"/>
</dbReference>
<accession>A0A3R7FWK7</accession>
<evidence type="ECO:0000256" key="5">
    <source>
        <dbReference type="ARBA" id="ARBA00023242"/>
    </source>
</evidence>
<evidence type="ECO:0000313" key="6">
    <source>
        <dbReference type="EMBL" id="KAG2522912.1"/>
    </source>
</evidence>
<evidence type="ECO:0008006" key="12">
    <source>
        <dbReference type="Google" id="ProtNLM"/>
    </source>
</evidence>
<organism evidence="8 11">
    <name type="scientific">Phytophthora kernoviae</name>
    <dbReference type="NCBI Taxonomy" id="325452"/>
    <lineage>
        <taxon>Eukaryota</taxon>
        <taxon>Sar</taxon>
        <taxon>Stramenopiles</taxon>
        <taxon>Oomycota</taxon>
        <taxon>Peronosporomycetes</taxon>
        <taxon>Peronosporales</taxon>
        <taxon>Peronosporaceae</taxon>
        <taxon>Phytophthora</taxon>
    </lineage>
</organism>
<reference evidence="6" key="3">
    <citation type="submission" date="2020-06" db="EMBL/GenBank/DDBJ databases">
        <authorList>
            <person name="Studholme D.J."/>
        </authorList>
    </citation>
    <scope>NUCLEOTIDE SEQUENCE</scope>
    <source>
        <strain evidence="6">NZFS 2646</strain>
        <strain evidence="7">NZFS 3630</strain>
    </source>
</reference>
<dbReference type="Proteomes" id="UP000285624">
    <property type="component" value="Unassembled WGS sequence"/>
</dbReference>
<dbReference type="Proteomes" id="UP000792063">
    <property type="component" value="Unassembled WGS sequence"/>
</dbReference>
<dbReference type="Proteomes" id="UP000785171">
    <property type="component" value="Unassembled WGS sequence"/>
</dbReference>
<dbReference type="EMBL" id="MBDN02000216">
    <property type="protein sequence ID" value="RLN77944.1"/>
    <property type="molecule type" value="Genomic_DNA"/>
</dbReference>
<name>A0A3R7FWK7_9STRA</name>
<evidence type="ECO:0000256" key="3">
    <source>
        <dbReference type="ARBA" id="ARBA00022478"/>
    </source>
</evidence>
<proteinExistence type="inferred from homology"/>
<sequence>MSKRVKVHLQHQTAFDNAAPVVATFRNGPPPQNQRQDLEFEMFEHPAKKQRLVVASSEKVAYQGANFGYLGSSHDFSNYAVGVYDKDTKEVRLCNVDQIYVMQQAIKGSSENVDENRGEDKSFMEQRRDLVEVFGSKKSKRMQKNREENIVDLEHISGATSVSQTLQKKITAAQRKLEEERARDTNYSSEAAALASTRNAILPPCDIDAPTPERVYDLRKFMDGSVMDSLTIMAEEVIEALSNTNVAEYAASLNLASLPTRLLLSLPTPYDVTKVSHVVYVSYLVDFFNAHFPMRKSAAVISEEKGIPLVIVRHFLKLFTDVEQGSNGFPTYLQPKPKKDKLILYLLVVALTANGFSLDLTEVGADLKRSTMSLTTYCRQLGCVVEKVKSDTAFYGGASSLASKKMVHRVVLAVPLHFPPPKRGGGPRR</sequence>
<dbReference type="InterPro" id="IPR009668">
    <property type="entry name" value="RNA_pol-assoc_fac_A49-like"/>
</dbReference>
<evidence type="ECO:0000256" key="2">
    <source>
        <dbReference type="ARBA" id="ARBA00009430"/>
    </source>
</evidence>
<keyword evidence="3" id="KW-0240">DNA-directed RNA polymerase</keyword>
<evidence type="ECO:0000256" key="1">
    <source>
        <dbReference type="ARBA" id="ARBA00004604"/>
    </source>
</evidence>
<protein>
    <recommendedName>
        <fullName evidence="12">DNA-directed RNA polymerase I subunit RPA49</fullName>
    </recommendedName>
</protein>
<gene>
    <name evidence="8" type="ORF">BBI17_006501</name>
    <name evidence="9" type="ORF">BBO99_00006342</name>
    <name evidence="6" type="ORF">JM16_004257</name>
    <name evidence="7" type="ORF">JM18_005372</name>
</gene>
<dbReference type="STRING" id="325452.A0A3R7FWK7"/>
<evidence type="ECO:0000313" key="7">
    <source>
        <dbReference type="EMBL" id="KAG2524505.1"/>
    </source>
</evidence>
<reference evidence="6" key="1">
    <citation type="journal article" date="2015" name="Genom Data">
        <title>Genome sequences of six Phytophthora species associated with forests in New Zealand.</title>
        <authorList>
            <person name="Studholme D.J."/>
            <person name="McDougal R.L."/>
            <person name="Sambles C."/>
            <person name="Hansen E."/>
            <person name="Hardy G."/>
            <person name="Grant M."/>
            <person name="Ganley R.J."/>
            <person name="Williams N.M."/>
        </authorList>
    </citation>
    <scope>NUCLEOTIDE SEQUENCE</scope>
    <source>
        <strain evidence="6">NZFS 2646</strain>
        <strain evidence="7">NZFS 3630</strain>
    </source>
</reference>
<comment type="similarity">
    <text evidence="2">Belongs to the eukaryotic RPA49/POLR1E RNA polymerase subunit family.</text>
</comment>
<dbReference type="Proteomes" id="UP000285883">
    <property type="component" value="Unassembled WGS sequence"/>
</dbReference>
<comment type="subcellular location">
    <subcellularLocation>
        <location evidence="1">Nucleus</location>
        <location evidence="1">Nucleolus</location>
    </subcellularLocation>
</comment>
<evidence type="ECO:0000313" key="9">
    <source>
        <dbReference type="EMBL" id="RLN77944.1"/>
    </source>
</evidence>
<evidence type="ECO:0000313" key="10">
    <source>
        <dbReference type="Proteomes" id="UP000285624"/>
    </source>
</evidence>